<evidence type="ECO:0000313" key="2">
    <source>
        <dbReference type="Proteomes" id="UP001358614"/>
    </source>
</evidence>
<dbReference type="Proteomes" id="UP001358614">
    <property type="component" value="Chromosome 1"/>
</dbReference>
<dbReference type="GeneID" id="91098911"/>
<dbReference type="EMBL" id="CP144089">
    <property type="protein sequence ID" value="WWD02069.1"/>
    <property type="molecule type" value="Genomic_DNA"/>
</dbReference>
<keyword evidence="2" id="KW-1185">Reference proteome</keyword>
<sequence>MSTQLRPVNLPRAQLFSCEMPTIKLNILPDTVASNGSHAQVTVDFEHEGDSDQPVDYIQIESVNHPEARAGLFIPRTIYSGSGVWQAWVHKGTSTPTNAPSGSLSAYIPDSSERSSFSRLGLQYYLGHSRASNGSYSQQHLPFLGSQFSVSYVKAIPGLSVLTSTLPDEDDPVKMVDMAARFDLSLDTITCRVQVDWCEPP</sequence>
<proteinExistence type="predicted"/>
<protein>
    <submittedName>
        <fullName evidence="1">Uncharacterized protein</fullName>
    </submittedName>
</protein>
<dbReference type="KEGG" id="ker:91098911"/>
<dbReference type="AlphaFoldDB" id="A0AAX4K824"/>
<name>A0AAX4K824_9TREE</name>
<organism evidence="1 2">
    <name type="scientific">Kwoniella europaea PYCC6329</name>
    <dbReference type="NCBI Taxonomy" id="1423913"/>
    <lineage>
        <taxon>Eukaryota</taxon>
        <taxon>Fungi</taxon>
        <taxon>Dikarya</taxon>
        <taxon>Basidiomycota</taxon>
        <taxon>Agaricomycotina</taxon>
        <taxon>Tremellomycetes</taxon>
        <taxon>Tremellales</taxon>
        <taxon>Cryptococcaceae</taxon>
        <taxon>Kwoniella</taxon>
    </lineage>
</organism>
<reference evidence="1 2" key="1">
    <citation type="submission" date="2024-01" db="EMBL/GenBank/DDBJ databases">
        <title>Comparative genomics of Cryptococcus and Kwoniella reveals pathogenesis evolution and contrasting modes of karyotype evolution via chromosome fusion or intercentromeric recombination.</title>
        <authorList>
            <person name="Coelho M.A."/>
            <person name="David-Palma M."/>
            <person name="Shea T."/>
            <person name="Bowers K."/>
            <person name="McGinley-Smith S."/>
            <person name="Mohammad A.W."/>
            <person name="Gnirke A."/>
            <person name="Yurkov A.M."/>
            <person name="Nowrousian M."/>
            <person name="Sun S."/>
            <person name="Cuomo C.A."/>
            <person name="Heitman J."/>
        </authorList>
    </citation>
    <scope>NUCLEOTIDE SEQUENCE [LARGE SCALE GENOMIC DNA]</scope>
    <source>
        <strain evidence="1 2">PYCC6329</strain>
    </source>
</reference>
<dbReference type="RefSeq" id="XP_066080036.1">
    <property type="nucleotide sequence ID" value="XM_066223939.1"/>
</dbReference>
<accession>A0AAX4K824</accession>
<gene>
    <name evidence="1" type="ORF">V865_000107</name>
</gene>
<evidence type="ECO:0000313" key="1">
    <source>
        <dbReference type="EMBL" id="WWD02069.1"/>
    </source>
</evidence>